<dbReference type="GO" id="GO:0016491">
    <property type="term" value="F:oxidoreductase activity"/>
    <property type="evidence" value="ECO:0007669"/>
    <property type="project" value="InterPro"/>
</dbReference>
<dbReference type="InterPro" id="IPR050553">
    <property type="entry name" value="Thioredoxin_ResA/DsbE_sf"/>
</dbReference>
<protein>
    <submittedName>
        <fullName evidence="3">Thioredoxin family protein</fullName>
    </submittedName>
</protein>
<accession>A0A2Z4Y8F9</accession>
<feature type="region of interest" description="Disordered" evidence="1">
    <location>
        <begin position="302"/>
        <end position="341"/>
    </location>
</feature>
<organism evidence="3 4">
    <name type="scientific">Sumerlaea chitinivorans</name>
    <dbReference type="NCBI Taxonomy" id="2250252"/>
    <lineage>
        <taxon>Bacteria</taxon>
        <taxon>Candidatus Sumerlaeota</taxon>
        <taxon>Candidatus Sumerlaeia</taxon>
        <taxon>Candidatus Sumerlaeales</taxon>
        <taxon>Candidatus Sumerlaeaceae</taxon>
        <taxon>Candidatus Sumerlaea</taxon>
    </lineage>
</organism>
<dbReference type="InterPro" id="IPR017937">
    <property type="entry name" value="Thioredoxin_CS"/>
</dbReference>
<dbReference type="Pfam" id="PF00578">
    <property type="entry name" value="AhpC-TSA"/>
    <property type="match status" value="1"/>
</dbReference>
<reference evidence="3 4" key="1">
    <citation type="submission" date="2018-05" db="EMBL/GenBank/DDBJ databases">
        <title>A metagenomic window into the 2 km-deep terrestrial subsurface aquifer revealed taxonomically and functionally diverse microbial community comprising novel uncultured bacterial lineages.</title>
        <authorList>
            <person name="Kadnikov V.V."/>
            <person name="Mardanov A.V."/>
            <person name="Beletsky A.V."/>
            <person name="Banks D."/>
            <person name="Pimenov N.V."/>
            <person name="Frank Y.A."/>
            <person name="Karnachuk O.V."/>
            <person name="Ravin N.V."/>
        </authorList>
    </citation>
    <scope>NUCLEOTIDE SEQUENCE [LARGE SCALE GENOMIC DNA]</scope>
    <source>
        <strain evidence="3">BY</strain>
    </source>
</reference>
<dbReference type="PANTHER" id="PTHR42852">
    <property type="entry name" value="THIOL:DISULFIDE INTERCHANGE PROTEIN DSBE"/>
    <property type="match status" value="1"/>
</dbReference>
<dbReference type="SUPFAM" id="SSF52833">
    <property type="entry name" value="Thioredoxin-like"/>
    <property type="match status" value="1"/>
</dbReference>
<evidence type="ECO:0000256" key="1">
    <source>
        <dbReference type="SAM" id="MobiDB-lite"/>
    </source>
</evidence>
<name>A0A2Z4Y8F9_SUMC1</name>
<dbReference type="InterPro" id="IPR013766">
    <property type="entry name" value="Thioredoxin_domain"/>
</dbReference>
<gene>
    <name evidence="3" type="ORF">BRCON_2574</name>
</gene>
<dbReference type="PANTHER" id="PTHR42852:SF18">
    <property type="entry name" value="CHROMOSOME UNDETERMINED SCAFFOLD_47, WHOLE GENOME SHOTGUN SEQUENCE"/>
    <property type="match status" value="1"/>
</dbReference>
<evidence type="ECO:0000313" key="4">
    <source>
        <dbReference type="Proteomes" id="UP000262583"/>
    </source>
</evidence>
<dbReference type="InterPro" id="IPR000866">
    <property type="entry name" value="AhpC/TSA"/>
</dbReference>
<sequence length="341" mass="38105">MALPEVKPLLGEPAPPLQGLLWIKGTPVDLAANRGTTVTVVEFWATWCGPCVESIPHLTELQKRFGPRGLAIVGISDEGPSTVREFVEKMGQKMDYSVAVDPTGDTKSAYMDTYGQRGIPCAFVVDRQGRIVWIGHPQSELEKTLEEILSGRYDLAVANEQYVHERLSMYFRNQLSRRDLDSQSMVELERETEEFLARICETTPTKKRDGRLWLFAYAINESRVKNPKIRALAVRAMDQRESHDYRNVMITHVYVKALQRAGQTTQALEVAARGYRENPGHSGFGLLYADMLEVTGQLAAANDVRAKLPPPEEETDAPPRKPSETATTSTLSSERGTSTPR</sequence>
<dbReference type="PROSITE" id="PS00194">
    <property type="entry name" value="THIOREDOXIN_1"/>
    <property type="match status" value="1"/>
</dbReference>
<dbReference type="Gene3D" id="3.40.30.10">
    <property type="entry name" value="Glutaredoxin"/>
    <property type="match status" value="1"/>
</dbReference>
<feature type="domain" description="Thioredoxin" evidence="2">
    <location>
        <begin position="8"/>
        <end position="158"/>
    </location>
</feature>
<proteinExistence type="predicted"/>
<dbReference type="PROSITE" id="PS51352">
    <property type="entry name" value="THIOREDOXIN_2"/>
    <property type="match status" value="1"/>
</dbReference>
<dbReference type="EMBL" id="CP030759">
    <property type="protein sequence ID" value="AXA37316.1"/>
    <property type="molecule type" value="Genomic_DNA"/>
</dbReference>
<dbReference type="Proteomes" id="UP000262583">
    <property type="component" value="Chromosome"/>
</dbReference>
<evidence type="ECO:0000313" key="3">
    <source>
        <dbReference type="EMBL" id="AXA37316.1"/>
    </source>
</evidence>
<dbReference type="AlphaFoldDB" id="A0A2Z4Y8F9"/>
<feature type="compositionally biased region" description="Low complexity" evidence="1">
    <location>
        <begin position="324"/>
        <end position="334"/>
    </location>
</feature>
<dbReference type="KEGG" id="schv:BRCON_2574"/>
<dbReference type="InterPro" id="IPR036249">
    <property type="entry name" value="Thioredoxin-like_sf"/>
</dbReference>
<dbReference type="CDD" id="cd02966">
    <property type="entry name" value="TlpA_like_family"/>
    <property type="match status" value="1"/>
</dbReference>
<dbReference type="GO" id="GO:0016209">
    <property type="term" value="F:antioxidant activity"/>
    <property type="evidence" value="ECO:0007669"/>
    <property type="project" value="InterPro"/>
</dbReference>
<evidence type="ECO:0000259" key="2">
    <source>
        <dbReference type="PROSITE" id="PS51352"/>
    </source>
</evidence>